<evidence type="ECO:0000313" key="1">
    <source>
        <dbReference type="EMBL" id="KAH7264560.1"/>
    </source>
</evidence>
<organism evidence="1 2">
    <name type="scientific">Fusarium solani</name>
    <name type="common">Filamentous fungus</name>
    <dbReference type="NCBI Taxonomy" id="169388"/>
    <lineage>
        <taxon>Eukaryota</taxon>
        <taxon>Fungi</taxon>
        <taxon>Dikarya</taxon>
        <taxon>Ascomycota</taxon>
        <taxon>Pezizomycotina</taxon>
        <taxon>Sordariomycetes</taxon>
        <taxon>Hypocreomycetidae</taxon>
        <taxon>Hypocreales</taxon>
        <taxon>Nectriaceae</taxon>
        <taxon>Fusarium</taxon>
        <taxon>Fusarium solani species complex</taxon>
    </lineage>
</organism>
<gene>
    <name evidence="1" type="ORF">B0J15DRAFT_581578</name>
</gene>
<dbReference type="OrthoDB" id="3508947at2759"/>
<dbReference type="AlphaFoldDB" id="A0A9P9HVU8"/>
<dbReference type="Proteomes" id="UP000736672">
    <property type="component" value="Unassembled WGS sequence"/>
</dbReference>
<keyword evidence="2" id="KW-1185">Reference proteome</keyword>
<feature type="non-terminal residue" evidence="1">
    <location>
        <position position="1"/>
    </location>
</feature>
<evidence type="ECO:0000313" key="2">
    <source>
        <dbReference type="Proteomes" id="UP000736672"/>
    </source>
</evidence>
<reference evidence="1" key="1">
    <citation type="journal article" date="2021" name="Nat. Commun.">
        <title>Genetic determinants of endophytism in the Arabidopsis root mycobiome.</title>
        <authorList>
            <person name="Mesny F."/>
            <person name="Miyauchi S."/>
            <person name="Thiergart T."/>
            <person name="Pickel B."/>
            <person name="Atanasova L."/>
            <person name="Karlsson M."/>
            <person name="Huettel B."/>
            <person name="Barry K.W."/>
            <person name="Haridas S."/>
            <person name="Chen C."/>
            <person name="Bauer D."/>
            <person name="Andreopoulos W."/>
            <person name="Pangilinan J."/>
            <person name="LaButti K."/>
            <person name="Riley R."/>
            <person name="Lipzen A."/>
            <person name="Clum A."/>
            <person name="Drula E."/>
            <person name="Henrissat B."/>
            <person name="Kohler A."/>
            <person name="Grigoriev I.V."/>
            <person name="Martin F.M."/>
            <person name="Hacquard S."/>
        </authorList>
    </citation>
    <scope>NUCLEOTIDE SEQUENCE</scope>
    <source>
        <strain evidence="1">FSSC 5 MPI-SDFR-AT-0091</strain>
    </source>
</reference>
<evidence type="ECO:0008006" key="3">
    <source>
        <dbReference type="Google" id="ProtNLM"/>
    </source>
</evidence>
<name>A0A9P9HVU8_FUSSL</name>
<proteinExistence type="predicted"/>
<comment type="caution">
    <text evidence="1">The sequence shown here is derived from an EMBL/GenBank/DDBJ whole genome shotgun (WGS) entry which is preliminary data.</text>
</comment>
<dbReference type="EMBL" id="JAGTJS010000007">
    <property type="protein sequence ID" value="KAH7264560.1"/>
    <property type="molecule type" value="Genomic_DNA"/>
</dbReference>
<protein>
    <recommendedName>
        <fullName evidence="3">ABM domain-containing protein</fullName>
    </recommendedName>
</protein>
<sequence>AAFRSALSHPRLVALLITARNPSRIAQGYRYPHTSFTMAPKFFVLARVVSRDGALEFWRERLVHLCEVSKTEPYGDSYYWGYDLDGAKDTLWGLEGYTHPIGFFIDHVSSDIFKREMELVDKDRLLRTVQGLGSPDYDLHHYDQYGGYLKREDDPDADSKTSVVVAIHHWAVEESRRVEVLDRLVSFSTKARQAPIGLQSALVLKECRDTTLSTLWLRFDSLQAWEDLQNSGEYKSLTADIEPLTRSTQVHRSQVFNGHIGLKDKV</sequence>
<accession>A0A9P9HVU8</accession>